<evidence type="ECO:0000313" key="6">
    <source>
        <dbReference type="Proteomes" id="UP000005446"/>
    </source>
</evidence>
<evidence type="ECO:0000259" key="4">
    <source>
        <dbReference type="PROSITE" id="PS51207"/>
    </source>
</evidence>
<feature type="region of interest" description="Disordered" evidence="3">
    <location>
        <begin position="616"/>
        <end position="690"/>
    </location>
</feature>
<dbReference type="CDD" id="cd06093">
    <property type="entry name" value="PX_domain"/>
    <property type="match status" value="1"/>
</dbReference>
<dbReference type="AlphaFoldDB" id="H0EM86"/>
<evidence type="ECO:0000256" key="1">
    <source>
        <dbReference type="ARBA" id="ARBA00010883"/>
    </source>
</evidence>
<dbReference type="InterPro" id="IPR003114">
    <property type="entry name" value="Phox_assoc"/>
</dbReference>
<dbReference type="SUPFAM" id="SSF64268">
    <property type="entry name" value="PX domain"/>
    <property type="match status" value="1"/>
</dbReference>
<dbReference type="HOGENOM" id="CLU_007315_0_0_1"/>
<feature type="compositionally biased region" description="Polar residues" evidence="3">
    <location>
        <begin position="1002"/>
        <end position="1011"/>
    </location>
</feature>
<evidence type="ECO:0000256" key="3">
    <source>
        <dbReference type="SAM" id="MobiDB-lite"/>
    </source>
</evidence>
<reference evidence="5 6" key="1">
    <citation type="journal article" date="2012" name="Eukaryot. Cell">
        <title>Genome sequence of the fungus Glarea lozoyensis: the first genome sequence of a species from the Helotiaceae family.</title>
        <authorList>
            <person name="Youssar L."/>
            <person name="Gruening B.A."/>
            <person name="Erxleben A."/>
            <person name="Guenther S."/>
            <person name="Huettel W."/>
        </authorList>
    </citation>
    <scope>NUCLEOTIDE SEQUENCE [LARGE SCALE GENOMIC DNA]</scope>
    <source>
        <strain evidence="6">ATCC 74030 / MF5533</strain>
    </source>
</reference>
<comment type="similarity">
    <text evidence="1">Belongs to the sorting nexin family.</text>
</comment>
<dbReference type="InParanoid" id="H0EM86"/>
<organism evidence="5 6">
    <name type="scientific">Glarea lozoyensis (strain ATCC 74030 / MF5533)</name>
    <dbReference type="NCBI Taxonomy" id="1104152"/>
    <lineage>
        <taxon>Eukaryota</taxon>
        <taxon>Fungi</taxon>
        <taxon>Dikarya</taxon>
        <taxon>Ascomycota</taxon>
        <taxon>Pezizomycotina</taxon>
        <taxon>Leotiomycetes</taxon>
        <taxon>Helotiales</taxon>
        <taxon>Helotiaceae</taxon>
        <taxon>Glarea</taxon>
    </lineage>
</organism>
<feature type="region of interest" description="Disordered" evidence="3">
    <location>
        <begin position="927"/>
        <end position="1082"/>
    </location>
</feature>
<dbReference type="Pfam" id="PF02194">
    <property type="entry name" value="PXA"/>
    <property type="match status" value="1"/>
</dbReference>
<evidence type="ECO:0000256" key="2">
    <source>
        <dbReference type="SAM" id="Coils"/>
    </source>
</evidence>
<dbReference type="GO" id="GO:0035091">
    <property type="term" value="F:phosphatidylinositol binding"/>
    <property type="evidence" value="ECO:0007669"/>
    <property type="project" value="InterPro"/>
</dbReference>
<feature type="coiled-coil region" evidence="2">
    <location>
        <begin position="549"/>
        <end position="583"/>
    </location>
</feature>
<dbReference type="OrthoDB" id="41200at2759"/>
<dbReference type="InterPro" id="IPR036871">
    <property type="entry name" value="PX_dom_sf"/>
</dbReference>
<dbReference type="InterPro" id="IPR001683">
    <property type="entry name" value="PX_dom"/>
</dbReference>
<dbReference type="SMART" id="SM00313">
    <property type="entry name" value="PXA"/>
    <property type="match status" value="1"/>
</dbReference>
<feature type="domain" description="PXA" evidence="4">
    <location>
        <begin position="324"/>
        <end position="505"/>
    </location>
</feature>
<proteinExistence type="inferred from homology"/>
<dbReference type="PROSITE" id="PS51207">
    <property type="entry name" value="PXA"/>
    <property type="match status" value="1"/>
</dbReference>
<feature type="region of interest" description="Disordered" evidence="3">
    <location>
        <begin position="1"/>
        <end position="39"/>
    </location>
</feature>
<dbReference type="FunFam" id="3.30.1520.10:FF:000065">
    <property type="entry name" value="PX domain protein (AFU_orthologue AFUA_2G07450)"/>
    <property type="match status" value="1"/>
</dbReference>
<comment type="caution">
    <text evidence="5">The sequence shown here is derived from an EMBL/GenBank/DDBJ whole genome shotgun (WGS) entry which is preliminary data.</text>
</comment>
<keyword evidence="2" id="KW-0175">Coiled coil</keyword>
<feature type="compositionally biased region" description="Acidic residues" evidence="3">
    <location>
        <begin position="302"/>
        <end position="312"/>
    </location>
</feature>
<name>H0EM86_GLAL7</name>
<feature type="compositionally biased region" description="Polar residues" evidence="3">
    <location>
        <begin position="1058"/>
        <end position="1073"/>
    </location>
</feature>
<sequence length="1245" mass="135314">MSRNPRNESEDHLRAAGAAGRCAHTGGPGPVDPANVEHSSTRAPEGLLLQLPSLFQMLRIDFQVTVQHCDWGQSRSNLICRRRAEVGGPSIGVQTDTKPQLFASDGTPAPSHPRTWNPRTFLSGHPLSQTVLVRIASELRSYSTLISSTLRQTIVINPLPVRLHPQHAPTAHLDAMNGIRSKLEDEDALQETPQHSPVKALSPPDAPLPHDGDYVTKALQFLSTATPETLGAIAVGLAAATYLILGKLGLILIGALGGVILHATWEGQSTLIGVGVGAKDRRQEGLDVVARLFAWRDAQPKDEDEDEDEGDETEHLADSFEAFRPETKAALTEFVEAVIRDYVKWWYDPILPKETSFPAASRQTLTKFMLSVSNHLSRKRPADSFLDFLTNSSSIVIVFLNELSSALSTQPASVPAAEAVYTYLSANPDSNLANVLNEKQHMKKFRMIADDILQNFLEKPAYACDPARLFLREILAGVVLDMTLKSCSKPEWINGWIVHLLEDGEPDFSQAIDVGMGNVPDVSTLSDIDGNVGNIGLAKSPATPSIQEFKKHQKRLSKAEEAMEEAMEEAKRLSQLMAEEDANKQAIRKPVDNVPKALVAGVETSTNELAVETKGLPAIPSPRTPNQTSEGFQNISTTHNSVCESPRSTTSPNEVWEASSPSASPERQESTPFTSFDQIVPPSTPVALQDVSPMPRRKTVSLTLHNANIIIHDDSTTMDKGPLRSKPNSEYLIQIEPASSDHPGWMIVRRYPDFETLHEVLRRIAKLSGVVAFSEQHSTLPNWKEHTKASLRGELERYIRDACWDRHLAESEGMKRFLEKDSQNTTAPTAKIGFGWPAPSAIETMGKGMLDVLASAPRGVADGGKALGGGISGVFNNLGKEIGNLGQKKTNGSTANVGAHVAGRASTSTLPRVDSSGSMATSIYSNRRARASEDSLRAVPLVATQPSKVPPMERRPSYHSIAEVENERESRPSTSARSSMSGSRSANHSRAPSRAPSRRGTPLNSPTQATMEQLRLPPPPSAISEDYGTDTTINTDSTAPSRNSMSTAPSQPSPGRPSISTPRISSANISASPIKQRKEPMPMTEEETCVAVELLFAVVSELYTLSSAWKFRRTLLNAAKTFLLRPGNPSLSSIQSLIQDSVIASNTSDAGIAAHLRKLRQNSLPTEEELKAWPAEMTAEEKESLRLKARKLLVQRGVPVALSGVMGQAATSEAMGRVFDCLQIEEVNRGLMFGMLLQCVRAVTQ</sequence>
<dbReference type="Gene3D" id="3.30.1520.10">
    <property type="entry name" value="Phox-like domain"/>
    <property type="match status" value="1"/>
</dbReference>
<feature type="compositionally biased region" description="Basic and acidic residues" evidence="3">
    <location>
        <begin position="1"/>
        <end position="14"/>
    </location>
</feature>
<dbReference type="PANTHER" id="PTHR22775:SF47">
    <property type="entry name" value="MEIOTICALLY UP-REGULATED GENE 122 PROTEIN"/>
    <property type="match status" value="1"/>
</dbReference>
<keyword evidence="6" id="KW-1185">Reference proteome</keyword>
<dbReference type="EMBL" id="AGUE01000083">
    <property type="protein sequence ID" value="EHL00430.1"/>
    <property type="molecule type" value="Genomic_DNA"/>
</dbReference>
<feature type="compositionally biased region" description="Low complexity" evidence="3">
    <location>
        <begin position="972"/>
        <end position="999"/>
    </location>
</feature>
<dbReference type="PANTHER" id="PTHR22775">
    <property type="entry name" value="SORTING NEXIN"/>
    <property type="match status" value="1"/>
</dbReference>
<evidence type="ECO:0000313" key="5">
    <source>
        <dbReference type="EMBL" id="EHL00430.1"/>
    </source>
</evidence>
<dbReference type="InterPro" id="IPR013937">
    <property type="entry name" value="Sorting_nexin_C"/>
</dbReference>
<dbReference type="Proteomes" id="UP000005446">
    <property type="component" value="Unassembled WGS sequence"/>
</dbReference>
<feature type="region of interest" description="Disordered" evidence="3">
    <location>
        <begin position="186"/>
        <end position="206"/>
    </location>
</feature>
<dbReference type="Pfam" id="PF08628">
    <property type="entry name" value="Nexin_C"/>
    <property type="match status" value="1"/>
</dbReference>
<accession>H0EM86</accession>
<feature type="compositionally biased region" description="Polar residues" evidence="3">
    <location>
        <begin position="624"/>
        <end position="677"/>
    </location>
</feature>
<gene>
    <name evidence="5" type="ORF">M7I_3716</name>
</gene>
<protein>
    <submittedName>
        <fullName evidence="5">Putative Meiotically up-regulated gene protein</fullName>
    </submittedName>
</protein>
<feature type="region of interest" description="Disordered" evidence="3">
    <location>
        <begin position="299"/>
        <end position="318"/>
    </location>
</feature>
<feature type="compositionally biased region" description="Polar residues" evidence="3">
    <location>
        <begin position="1029"/>
        <end position="1050"/>
    </location>
</feature>
<dbReference type="Pfam" id="PF00787">
    <property type="entry name" value="PX"/>
    <property type="match status" value="1"/>
</dbReference>